<evidence type="ECO:0000256" key="16">
    <source>
        <dbReference type="ARBA" id="ARBA00023180"/>
    </source>
</evidence>
<evidence type="ECO:0000256" key="2">
    <source>
        <dbReference type="ARBA" id="ARBA00004606"/>
    </source>
</evidence>
<evidence type="ECO:0000256" key="15">
    <source>
        <dbReference type="ARBA" id="ARBA00023157"/>
    </source>
</evidence>
<evidence type="ECO:0000256" key="17">
    <source>
        <dbReference type="ARBA" id="ARBA00023211"/>
    </source>
</evidence>
<dbReference type="AlphaFoldDB" id="A0A812BAK3"/>
<dbReference type="OrthoDB" id="414175at2759"/>
<evidence type="ECO:0000313" key="22">
    <source>
        <dbReference type="EMBL" id="CAE1175658.1"/>
    </source>
</evidence>
<sequence length="366" mass="42164">MLAFSAQWRTRTFYPEDRIFYQNYIPESPYDHAAIDNVKGPHEPSKWTDQNHHSHEEESSAVANALARHVRVLCWVMTNPNNIRSKAIHVNATWGRRCNVLLFMSSEEDASNIPIIKLPVNEGRNNLWAKTKEAFKYVYRNHFNECDWFFKADDDTYTIVENMRHFLSRYNTNEPLLFGHRFKPYVRQGYMSGGAGYVLSKEALRRFIVQAVDDKTKCRQDAGGAEDVEIGKCLESVGVKAMDSRDSLGRDNFHPFVPEHHLIPSLIGKTVWYAGYNYYKVRMGPNCCSDHAITFHYVPPNMMYVLEYLVYHLKPYGYSITYSAQEKNPDTKPANSPQPPPPSSSTKKNNELLSITTVKSKENDTS</sequence>
<feature type="region of interest" description="Disordered" evidence="20">
    <location>
        <begin position="35"/>
        <end position="60"/>
    </location>
</feature>
<comment type="function">
    <text evidence="19">Glycosyltransferase that generates the core 1 O-glycan Gal-beta1-3GalNAc-alpha1-Ser/Thr (T antigen), which is a precursor for many extended O-glycans in glycoproteins.</text>
</comment>
<comment type="caution">
    <text evidence="22">The sequence shown here is derived from an EMBL/GenBank/DDBJ whole genome shotgun (WGS) entry which is preliminary data.</text>
</comment>
<evidence type="ECO:0000256" key="9">
    <source>
        <dbReference type="ARBA" id="ARBA00022692"/>
    </source>
</evidence>
<accession>A0A812BAK3</accession>
<evidence type="ECO:0000256" key="7">
    <source>
        <dbReference type="ARBA" id="ARBA00022676"/>
    </source>
</evidence>
<dbReference type="GO" id="GO:0030145">
    <property type="term" value="F:manganese ion binding"/>
    <property type="evidence" value="ECO:0007669"/>
    <property type="project" value="UniProtKB-ARBA"/>
</dbReference>
<keyword evidence="7 22" id="KW-0328">Glycosyltransferase</keyword>
<name>A0A812BAK3_ACAPH</name>
<evidence type="ECO:0000256" key="8">
    <source>
        <dbReference type="ARBA" id="ARBA00022679"/>
    </source>
</evidence>
<dbReference type="GO" id="GO:0000166">
    <property type="term" value="F:nucleotide binding"/>
    <property type="evidence" value="ECO:0007669"/>
    <property type="project" value="UniProtKB-KW"/>
</dbReference>
<keyword evidence="23" id="KW-1185">Reference proteome</keyword>
<evidence type="ECO:0000256" key="10">
    <source>
        <dbReference type="ARBA" id="ARBA00022723"/>
    </source>
</evidence>
<dbReference type="Gene3D" id="3.90.550.50">
    <property type="match status" value="1"/>
</dbReference>
<evidence type="ECO:0000256" key="18">
    <source>
        <dbReference type="ARBA" id="ARBA00040898"/>
    </source>
</evidence>
<evidence type="ECO:0000256" key="3">
    <source>
        <dbReference type="ARBA" id="ARBA00004922"/>
    </source>
</evidence>
<dbReference type="EMBL" id="CAHIKZ030000462">
    <property type="protein sequence ID" value="CAE1175658.1"/>
    <property type="molecule type" value="Genomic_DNA"/>
</dbReference>
<reference evidence="22" key="1">
    <citation type="submission" date="2021-01" db="EMBL/GenBank/DDBJ databases">
        <authorList>
            <person name="Li R."/>
            <person name="Bekaert M."/>
        </authorList>
    </citation>
    <scope>NUCLEOTIDE SEQUENCE</scope>
    <source>
        <strain evidence="22">Farmed</strain>
    </source>
</reference>
<keyword evidence="14" id="KW-0472">Membrane</keyword>
<comment type="subunit">
    <text evidence="5">Homodimer; disulfide-linked.</text>
</comment>
<evidence type="ECO:0000256" key="19">
    <source>
        <dbReference type="ARBA" id="ARBA00059245"/>
    </source>
</evidence>
<dbReference type="EC" id="2.4.1.122" evidence="6"/>
<proteinExistence type="inferred from homology"/>
<dbReference type="PANTHER" id="PTHR23033:SF14">
    <property type="entry name" value="GLYCOPROTEIN-N-ACETYLGALACTOSAMINE 3-BETA-GALACTOSYLTRANSFERASE 1-RELATED"/>
    <property type="match status" value="1"/>
</dbReference>
<dbReference type="InterPro" id="IPR003378">
    <property type="entry name" value="Fringe-like_glycosylTrfase"/>
</dbReference>
<comment type="similarity">
    <text evidence="4">Belongs to the glycosyltransferase 31 family. Beta3-Gal-T subfamily.</text>
</comment>
<evidence type="ECO:0000256" key="11">
    <source>
        <dbReference type="ARBA" id="ARBA00022741"/>
    </source>
</evidence>
<dbReference type="GO" id="GO:0016263">
    <property type="term" value="F:glycoprotein-N-acetylgalactosamine 3-beta-galactosyltransferase activity"/>
    <property type="evidence" value="ECO:0007669"/>
    <property type="project" value="UniProtKB-EC"/>
</dbReference>
<keyword evidence="8 22" id="KW-0808">Transferase</keyword>
<feature type="compositionally biased region" description="Basic and acidic residues" evidence="20">
    <location>
        <begin position="35"/>
        <end position="58"/>
    </location>
</feature>
<dbReference type="Proteomes" id="UP000597762">
    <property type="component" value="Unassembled WGS sequence"/>
</dbReference>
<comment type="pathway">
    <text evidence="3">Protein modification; protein glycosylation.</text>
</comment>
<evidence type="ECO:0000256" key="13">
    <source>
        <dbReference type="ARBA" id="ARBA00022989"/>
    </source>
</evidence>
<keyword evidence="9" id="KW-0812">Transmembrane</keyword>
<evidence type="ECO:0000256" key="14">
    <source>
        <dbReference type="ARBA" id="ARBA00023136"/>
    </source>
</evidence>
<keyword evidence="13" id="KW-1133">Transmembrane helix</keyword>
<evidence type="ECO:0000256" key="5">
    <source>
        <dbReference type="ARBA" id="ARBA00011748"/>
    </source>
</evidence>
<evidence type="ECO:0000256" key="6">
    <source>
        <dbReference type="ARBA" id="ARBA00012557"/>
    </source>
</evidence>
<evidence type="ECO:0000313" key="23">
    <source>
        <dbReference type="Proteomes" id="UP000597762"/>
    </source>
</evidence>
<comment type="cofactor">
    <cofactor evidence="1">
        <name>Mn(2+)</name>
        <dbReference type="ChEBI" id="CHEBI:29035"/>
    </cofactor>
</comment>
<keyword evidence="12" id="KW-0735">Signal-anchor</keyword>
<evidence type="ECO:0000256" key="12">
    <source>
        <dbReference type="ARBA" id="ARBA00022968"/>
    </source>
</evidence>
<comment type="subcellular location">
    <subcellularLocation>
        <location evidence="2">Membrane</location>
        <topology evidence="2">Single-pass type II membrane protein</topology>
    </subcellularLocation>
</comment>
<dbReference type="Pfam" id="PF02434">
    <property type="entry name" value="Fringe"/>
    <property type="match status" value="1"/>
</dbReference>
<dbReference type="InterPro" id="IPR026050">
    <property type="entry name" value="C1GALT1/C1GALT1_chp1"/>
</dbReference>
<keyword evidence="16" id="KW-0325">Glycoprotein</keyword>
<evidence type="ECO:0000259" key="21">
    <source>
        <dbReference type="Pfam" id="PF02434"/>
    </source>
</evidence>
<evidence type="ECO:0000256" key="1">
    <source>
        <dbReference type="ARBA" id="ARBA00001936"/>
    </source>
</evidence>
<dbReference type="GO" id="GO:0016020">
    <property type="term" value="C:membrane"/>
    <property type="evidence" value="ECO:0007669"/>
    <property type="project" value="UniProtKB-SubCell"/>
</dbReference>
<keyword evidence="10" id="KW-0479">Metal-binding</keyword>
<evidence type="ECO:0000256" key="4">
    <source>
        <dbReference type="ARBA" id="ARBA00006462"/>
    </source>
</evidence>
<gene>
    <name evidence="22" type="ORF">SPHA_13769</name>
</gene>
<dbReference type="PANTHER" id="PTHR23033">
    <property type="entry name" value="BETA1,3-GALACTOSYLTRANSFERASE"/>
    <property type="match status" value="1"/>
</dbReference>
<keyword evidence="11" id="KW-0547">Nucleotide-binding</keyword>
<evidence type="ECO:0000256" key="20">
    <source>
        <dbReference type="SAM" id="MobiDB-lite"/>
    </source>
</evidence>
<protein>
    <recommendedName>
        <fullName evidence="18">Glycoprotein-N-acetylgalactosamine 3-beta-galactosyltransferase 1</fullName>
        <ecNumber evidence="6">2.4.1.122</ecNumber>
    </recommendedName>
</protein>
<organism evidence="22 23">
    <name type="scientific">Acanthosepion pharaonis</name>
    <name type="common">Pharaoh cuttlefish</name>
    <name type="synonym">Sepia pharaonis</name>
    <dbReference type="NCBI Taxonomy" id="158019"/>
    <lineage>
        <taxon>Eukaryota</taxon>
        <taxon>Metazoa</taxon>
        <taxon>Spiralia</taxon>
        <taxon>Lophotrochozoa</taxon>
        <taxon>Mollusca</taxon>
        <taxon>Cephalopoda</taxon>
        <taxon>Coleoidea</taxon>
        <taxon>Decapodiformes</taxon>
        <taxon>Sepiida</taxon>
        <taxon>Sepiina</taxon>
        <taxon>Sepiidae</taxon>
        <taxon>Acanthosepion</taxon>
    </lineage>
</organism>
<dbReference type="UniPathway" id="UPA00378"/>
<keyword evidence="17" id="KW-0464">Manganese</keyword>
<dbReference type="FunFam" id="3.90.550.50:FF:000017">
    <property type="entry name" value="Glycoprotein-N-acetylgalactosamine 3-beta-galactosyltransferase 1"/>
    <property type="match status" value="1"/>
</dbReference>
<feature type="region of interest" description="Disordered" evidence="20">
    <location>
        <begin position="324"/>
        <end position="366"/>
    </location>
</feature>
<feature type="domain" description="Fringe-like glycosyltransferase" evidence="21">
    <location>
        <begin position="90"/>
        <end position="244"/>
    </location>
</feature>
<keyword evidence="15" id="KW-1015">Disulfide bond</keyword>